<evidence type="ECO:0000313" key="3">
    <source>
        <dbReference type="EMBL" id="MDT8758362.1"/>
    </source>
</evidence>
<reference evidence="3" key="1">
    <citation type="submission" date="2022-04" db="EMBL/GenBank/DDBJ databases">
        <title>Tomato heritable bacteria conferring resistance against bacterial wilt.</title>
        <authorList>
            <person name="Yin J."/>
        </authorList>
    </citation>
    <scope>NUCLEOTIDE SEQUENCE</scope>
    <source>
        <strain evidence="3">Cra20</strain>
    </source>
</reference>
<comment type="caution">
    <text evidence="3">The sequence shown here is derived from an EMBL/GenBank/DDBJ whole genome shotgun (WGS) entry which is preliminary data.</text>
</comment>
<gene>
    <name evidence="3" type="ORF">MZO42_06610</name>
</gene>
<dbReference type="PANTHER" id="PTHR43784:SF2">
    <property type="entry name" value="GDSL-LIKE LIPASE_ACYLHYDROLASE, PUTATIVE (AFU_ORTHOLOGUE AFUA_2G00820)-RELATED"/>
    <property type="match status" value="1"/>
</dbReference>
<organism evidence="3">
    <name type="scientific">Sphingomonas psychrotolerans</name>
    <dbReference type="NCBI Taxonomy" id="1327635"/>
    <lineage>
        <taxon>Bacteria</taxon>
        <taxon>Pseudomonadati</taxon>
        <taxon>Pseudomonadota</taxon>
        <taxon>Alphaproteobacteria</taxon>
        <taxon>Sphingomonadales</taxon>
        <taxon>Sphingomonadaceae</taxon>
        <taxon>Sphingomonas</taxon>
    </lineage>
</organism>
<dbReference type="InterPro" id="IPR036514">
    <property type="entry name" value="SGNH_hydro_sf"/>
</dbReference>
<dbReference type="CDD" id="cd01830">
    <property type="entry name" value="XynE_like"/>
    <property type="match status" value="1"/>
</dbReference>
<evidence type="ECO:0000256" key="1">
    <source>
        <dbReference type="SAM" id="SignalP"/>
    </source>
</evidence>
<sequence>MRMTRLGAYLCLLTALCLGSTAAAQDRPHWVASWATSQMIPTGENVAPAEDLTDATIRQIIRVTIGGQKLRVRLSNAFGTAPLTIDAAGVALSADNTSSRILPASARVLRFGGHTAVTIPAGADYLSDPVDLPVAAGADLAVTLHLPVAPERQTGHPGARAHSHFAHGNQVAAEALAGAKTATRWYVIGGVEVDAPGAVALVILGDSITDGYGVQPNTNARWPDRLAVRLRANPATRHLAVLNAGIGGNRLRLDGNGPNALARFEREVLTPPGVTHLLVIEGINDLGTLTREATATPEQHAALVREMTGVLAQIVARARAHGIKVIGGTIMPDGASAYYHPDAANEADRAAVNAWIRAPGNFDAVIDFDAAMRDPATPTRLRPDLDSGDGLHPSIAGYQAMADAVPLDLFARRRR</sequence>
<dbReference type="InterPro" id="IPR053140">
    <property type="entry name" value="GDSL_Rv0518-like"/>
</dbReference>
<feature type="chain" id="PRO_5046196443" evidence="1">
    <location>
        <begin position="25"/>
        <end position="415"/>
    </location>
</feature>
<dbReference type="InterPro" id="IPR013830">
    <property type="entry name" value="SGNH_hydro"/>
</dbReference>
<name>A0ABU3N1J8_9SPHN</name>
<evidence type="ECO:0000259" key="2">
    <source>
        <dbReference type="Pfam" id="PF13472"/>
    </source>
</evidence>
<dbReference type="EMBL" id="JALMLT010000001">
    <property type="protein sequence ID" value="MDT8758362.1"/>
    <property type="molecule type" value="Genomic_DNA"/>
</dbReference>
<protein>
    <submittedName>
        <fullName evidence="3">SGNH/GDSL hydrolase family protein</fullName>
    </submittedName>
</protein>
<dbReference type="Gene3D" id="3.40.50.1110">
    <property type="entry name" value="SGNH hydrolase"/>
    <property type="match status" value="1"/>
</dbReference>
<keyword evidence="3" id="KW-0378">Hydrolase</keyword>
<dbReference type="SUPFAM" id="SSF52266">
    <property type="entry name" value="SGNH hydrolase"/>
    <property type="match status" value="1"/>
</dbReference>
<dbReference type="Pfam" id="PF13472">
    <property type="entry name" value="Lipase_GDSL_2"/>
    <property type="match status" value="1"/>
</dbReference>
<accession>A0ABU3N1J8</accession>
<feature type="domain" description="SGNH hydrolase-type esterase" evidence="2">
    <location>
        <begin position="203"/>
        <end position="400"/>
    </location>
</feature>
<dbReference type="GO" id="GO:0016787">
    <property type="term" value="F:hydrolase activity"/>
    <property type="evidence" value="ECO:0007669"/>
    <property type="project" value="UniProtKB-KW"/>
</dbReference>
<feature type="signal peptide" evidence="1">
    <location>
        <begin position="1"/>
        <end position="24"/>
    </location>
</feature>
<dbReference type="PANTHER" id="PTHR43784">
    <property type="entry name" value="GDSL-LIKE LIPASE/ACYLHYDROLASE, PUTATIVE (AFU_ORTHOLOGUE AFUA_2G00820)-RELATED"/>
    <property type="match status" value="1"/>
</dbReference>
<keyword evidence="1" id="KW-0732">Signal</keyword>
<proteinExistence type="predicted"/>